<dbReference type="RefSeq" id="XP_049143785.1">
    <property type="nucleotide sequence ID" value="XM_049286642.1"/>
</dbReference>
<dbReference type="EMBL" id="CP019476">
    <property type="protein sequence ID" value="UQC82162.1"/>
    <property type="molecule type" value="Genomic_DNA"/>
</dbReference>
<dbReference type="AlphaFoldDB" id="A0A9Q8WGQ0"/>
<gene>
    <name evidence="3" type="ORF">CLUP02_07648</name>
</gene>
<proteinExistence type="predicted"/>
<protein>
    <submittedName>
        <fullName evidence="3">Uncharacterized protein</fullName>
    </submittedName>
</protein>
<evidence type="ECO:0000256" key="2">
    <source>
        <dbReference type="SAM" id="SignalP"/>
    </source>
</evidence>
<keyword evidence="1" id="KW-0812">Transmembrane</keyword>
<keyword evidence="1" id="KW-1133">Transmembrane helix</keyword>
<evidence type="ECO:0000313" key="3">
    <source>
        <dbReference type="EMBL" id="UQC82162.1"/>
    </source>
</evidence>
<keyword evidence="2" id="KW-0732">Signal</keyword>
<dbReference type="Proteomes" id="UP000830671">
    <property type="component" value="Chromosome 4"/>
</dbReference>
<feature type="chain" id="PRO_5040307233" evidence="2">
    <location>
        <begin position="25"/>
        <end position="597"/>
    </location>
</feature>
<evidence type="ECO:0000313" key="4">
    <source>
        <dbReference type="Proteomes" id="UP000830671"/>
    </source>
</evidence>
<feature type="transmembrane region" description="Helical" evidence="1">
    <location>
        <begin position="359"/>
        <end position="380"/>
    </location>
</feature>
<feature type="signal peptide" evidence="2">
    <location>
        <begin position="1"/>
        <end position="24"/>
    </location>
</feature>
<dbReference type="GeneID" id="73341652"/>
<evidence type="ECO:0000256" key="1">
    <source>
        <dbReference type="SAM" id="Phobius"/>
    </source>
</evidence>
<keyword evidence="1" id="KW-0472">Membrane</keyword>
<feature type="transmembrane region" description="Helical" evidence="1">
    <location>
        <begin position="327"/>
        <end position="347"/>
    </location>
</feature>
<sequence>MADRHGRAAGFLLLLSSGSWLSHRQSTQYLPRTKKKKDINSPAQAAAIMEKKTKNLGSSSPASTRSSKLVSVHCHGHAYDATERQPETETHTDVPHVQWSRRSDLSTAGSLLSSRLRRMCACVSAVRLVSPDSWSGLARGSTIEVATMKPVSESTTEYASKESTDFTVYGAKGQARGLRGKRTRTDTFHRIASPHLASLRHSTASMRDSDFLLDEFVAAVGAAVHIGPCTRNNNHKRKRERRTNQSVMMPDAGVGAGFLVLVLVLQPGLGPHDAPARRNLGSIRLFPLPLTPQWLTPACSICSICLPPRIRTGTYLGVPCAMHIHNLVSLVHPILSALALCLLGCLAHTRRPLTNEYVLYRWIHTYLALHLLALFLYGALGCIHTPLSSSRIHCPHPKNQTTKTQEYTRNAIQLPNKTIVTPPSPCTFALILRPYSSSTVCRLFDRGFNFATSAKSKVVPNALLNGSSVSGFNVSSLAIRHPRLVSLAPHTYFSDPSSTPHSPSSSLKSTRLYRPHSHTLNFNADPHSPFPRPTLPQVSASKPSVSGKTFGLGLASTAHLLRFLTCWLEPFEWVDIRPLLLVYKAFGFACHSSFLTY</sequence>
<keyword evidence="4" id="KW-1185">Reference proteome</keyword>
<reference evidence="3" key="1">
    <citation type="journal article" date="2021" name="Mol. Plant Microbe Interact.">
        <title>Complete Genome Sequence of the Plant-Pathogenic Fungus Colletotrichum lupini.</title>
        <authorList>
            <person name="Baroncelli R."/>
            <person name="Pensec F."/>
            <person name="Da Lio D."/>
            <person name="Boufleur T."/>
            <person name="Vicente I."/>
            <person name="Sarrocco S."/>
            <person name="Picot A."/>
            <person name="Baraldi E."/>
            <person name="Sukno S."/>
            <person name="Thon M."/>
            <person name="Le Floch G."/>
        </authorList>
    </citation>
    <scope>NUCLEOTIDE SEQUENCE</scope>
    <source>
        <strain evidence="3">IMI 504893</strain>
    </source>
</reference>
<name>A0A9Q8WGQ0_9PEZI</name>
<dbReference type="KEGG" id="clup:CLUP02_07648"/>
<accession>A0A9Q8WGQ0</accession>
<organism evidence="3 4">
    <name type="scientific">Colletotrichum lupini</name>
    <dbReference type="NCBI Taxonomy" id="145971"/>
    <lineage>
        <taxon>Eukaryota</taxon>
        <taxon>Fungi</taxon>
        <taxon>Dikarya</taxon>
        <taxon>Ascomycota</taxon>
        <taxon>Pezizomycotina</taxon>
        <taxon>Sordariomycetes</taxon>
        <taxon>Hypocreomycetidae</taxon>
        <taxon>Glomerellales</taxon>
        <taxon>Glomerellaceae</taxon>
        <taxon>Colletotrichum</taxon>
        <taxon>Colletotrichum acutatum species complex</taxon>
    </lineage>
</organism>